<gene>
    <name evidence="5" type="ORF">RJ639_007795</name>
</gene>
<feature type="compositionally biased region" description="Pro residues" evidence="3">
    <location>
        <begin position="15"/>
        <end position="42"/>
    </location>
</feature>
<dbReference type="GO" id="GO:0005634">
    <property type="term" value="C:nucleus"/>
    <property type="evidence" value="ECO:0007669"/>
    <property type="project" value="UniProtKB-SubCell"/>
</dbReference>
<dbReference type="PANTHER" id="PTHR31747:SF17">
    <property type="entry name" value="PROTEIN LOL2"/>
    <property type="match status" value="1"/>
</dbReference>
<evidence type="ECO:0000256" key="1">
    <source>
        <dbReference type="ARBA" id="ARBA00004123"/>
    </source>
</evidence>
<keyword evidence="6" id="KW-1185">Reference proteome</keyword>
<accession>A0AA89AV54</accession>
<dbReference type="InterPro" id="IPR040319">
    <property type="entry name" value="LSD1-like"/>
</dbReference>
<comment type="subcellular location">
    <subcellularLocation>
        <location evidence="1">Nucleus</location>
    </subcellularLocation>
</comment>
<evidence type="ECO:0000313" key="5">
    <source>
        <dbReference type="EMBL" id="KAK3016440.1"/>
    </source>
</evidence>
<name>A0AA89AV54_9ASTE</name>
<dbReference type="PANTHER" id="PTHR31747">
    <property type="entry name" value="PROTEIN LSD1"/>
    <property type="match status" value="1"/>
</dbReference>
<dbReference type="EMBL" id="JAVXUP010001067">
    <property type="protein sequence ID" value="KAK3016440.1"/>
    <property type="molecule type" value="Genomic_DNA"/>
</dbReference>
<organism evidence="5 6">
    <name type="scientific">Escallonia herrerae</name>
    <dbReference type="NCBI Taxonomy" id="1293975"/>
    <lineage>
        <taxon>Eukaryota</taxon>
        <taxon>Viridiplantae</taxon>
        <taxon>Streptophyta</taxon>
        <taxon>Embryophyta</taxon>
        <taxon>Tracheophyta</taxon>
        <taxon>Spermatophyta</taxon>
        <taxon>Magnoliopsida</taxon>
        <taxon>eudicotyledons</taxon>
        <taxon>Gunneridae</taxon>
        <taxon>Pentapetalae</taxon>
        <taxon>asterids</taxon>
        <taxon>campanulids</taxon>
        <taxon>Escalloniales</taxon>
        <taxon>Escalloniaceae</taxon>
        <taxon>Escallonia</taxon>
    </lineage>
</organism>
<reference evidence="5" key="1">
    <citation type="submission" date="2022-12" db="EMBL/GenBank/DDBJ databases">
        <title>Draft genome assemblies for two species of Escallonia (Escalloniales).</title>
        <authorList>
            <person name="Chanderbali A."/>
            <person name="Dervinis C."/>
            <person name="Anghel I."/>
            <person name="Soltis D."/>
            <person name="Soltis P."/>
            <person name="Zapata F."/>
        </authorList>
    </citation>
    <scope>NUCLEOTIDE SEQUENCE</scope>
    <source>
        <strain evidence="5">UCBG64.0493</strain>
        <tissue evidence="5">Leaf</tissue>
    </source>
</reference>
<sequence>MGNGQQDVEHEEEGPPPGWHSMPPPEPQPPLTSPRPSPPPSVALPDKIQMVCGSCRQLLSYPRGARYVQCSCCQTVNLVLEAHQVGQVKCGSCSVLLMYPYGARSVKCSSCRFVTLVGVRFSSLQELLTRGLKVFTDVQNQRTYMAKLM</sequence>
<keyword evidence="2" id="KW-0539">Nucleus</keyword>
<comment type="caution">
    <text evidence="5">The sequence shown here is derived from an EMBL/GenBank/DDBJ whole genome shotgun (WGS) entry which is preliminary data.</text>
</comment>
<evidence type="ECO:0000259" key="4">
    <source>
        <dbReference type="Pfam" id="PF06943"/>
    </source>
</evidence>
<dbReference type="Proteomes" id="UP001188597">
    <property type="component" value="Unassembled WGS sequence"/>
</dbReference>
<dbReference type="NCBIfam" id="TIGR01053">
    <property type="entry name" value="LSD1"/>
    <property type="match status" value="2"/>
</dbReference>
<feature type="domain" description="Zinc finger LSD1-type" evidence="4">
    <location>
        <begin position="52"/>
        <end position="76"/>
    </location>
</feature>
<feature type="domain" description="Zinc finger LSD1-type" evidence="4">
    <location>
        <begin position="90"/>
        <end position="114"/>
    </location>
</feature>
<dbReference type="AlphaFoldDB" id="A0AA89AV54"/>
<evidence type="ECO:0000313" key="6">
    <source>
        <dbReference type="Proteomes" id="UP001188597"/>
    </source>
</evidence>
<evidence type="ECO:0000256" key="2">
    <source>
        <dbReference type="ARBA" id="ARBA00023242"/>
    </source>
</evidence>
<evidence type="ECO:0000256" key="3">
    <source>
        <dbReference type="SAM" id="MobiDB-lite"/>
    </source>
</evidence>
<dbReference type="InterPro" id="IPR005735">
    <property type="entry name" value="Znf_LSD1"/>
</dbReference>
<feature type="non-terminal residue" evidence="5">
    <location>
        <position position="149"/>
    </location>
</feature>
<proteinExistence type="predicted"/>
<protein>
    <recommendedName>
        <fullName evidence="4">Zinc finger LSD1-type domain-containing protein</fullName>
    </recommendedName>
</protein>
<dbReference type="Pfam" id="PF06943">
    <property type="entry name" value="zf-LSD1"/>
    <property type="match status" value="2"/>
</dbReference>
<feature type="region of interest" description="Disordered" evidence="3">
    <location>
        <begin position="1"/>
        <end position="42"/>
    </location>
</feature>